<evidence type="ECO:0000313" key="2">
    <source>
        <dbReference type="EMBL" id="BBA34574.1"/>
    </source>
</evidence>
<dbReference type="AlphaFoldDB" id="A0A250KST5"/>
<evidence type="ECO:0000256" key="1">
    <source>
        <dbReference type="SAM" id="MobiDB-lite"/>
    </source>
</evidence>
<dbReference type="KEGG" id="mmai:sS8_2626"/>
<dbReference type="RefSeq" id="WP_119629953.1">
    <property type="nucleotide sequence ID" value="NZ_AP017928.1"/>
</dbReference>
<accession>A0A250KST5</accession>
<evidence type="ECO:0000313" key="3">
    <source>
        <dbReference type="Proteomes" id="UP000266313"/>
    </source>
</evidence>
<dbReference type="Proteomes" id="UP000266313">
    <property type="component" value="Chromosome"/>
</dbReference>
<protein>
    <submittedName>
        <fullName evidence="2">Phosphomethylpyrimidine synthase</fullName>
    </submittedName>
</protein>
<sequence>MRIKGDYLRKSLPALLDKWADDVDRLDIRIQPEDEMDADSEDRYERPHSIGFDSGFRAQTG</sequence>
<proteinExistence type="predicted"/>
<organism evidence="2 3">
    <name type="scientific">Methylocaldum marinum</name>
    <dbReference type="NCBI Taxonomy" id="1432792"/>
    <lineage>
        <taxon>Bacteria</taxon>
        <taxon>Pseudomonadati</taxon>
        <taxon>Pseudomonadota</taxon>
        <taxon>Gammaproteobacteria</taxon>
        <taxon>Methylococcales</taxon>
        <taxon>Methylococcaceae</taxon>
        <taxon>Methylocaldum</taxon>
    </lineage>
</organism>
<reference evidence="2 3" key="1">
    <citation type="submission" date="2016-12" db="EMBL/GenBank/DDBJ databases">
        <title>Genome sequencing of Methylocaldum marinum.</title>
        <authorList>
            <person name="Takeuchi M."/>
            <person name="Kamagata Y."/>
            <person name="Hiraoka S."/>
            <person name="Oshima K."/>
            <person name="Hattori M."/>
            <person name="Iwasaki W."/>
        </authorList>
    </citation>
    <scope>NUCLEOTIDE SEQUENCE [LARGE SCALE GENOMIC DNA]</scope>
    <source>
        <strain evidence="2 3">S8</strain>
    </source>
</reference>
<feature type="region of interest" description="Disordered" evidence="1">
    <location>
        <begin position="33"/>
        <end position="61"/>
    </location>
</feature>
<keyword evidence="3" id="KW-1185">Reference proteome</keyword>
<gene>
    <name evidence="2" type="ORF">sS8_2626</name>
</gene>
<name>A0A250KST5_9GAMM</name>
<dbReference type="OrthoDB" id="5570432at2"/>
<dbReference type="EMBL" id="AP017928">
    <property type="protein sequence ID" value="BBA34574.1"/>
    <property type="molecule type" value="Genomic_DNA"/>
</dbReference>